<dbReference type="InterPro" id="IPR036249">
    <property type="entry name" value="Thioredoxin-like_sf"/>
</dbReference>
<dbReference type="Proteomes" id="UP001501411">
    <property type="component" value="Unassembled WGS sequence"/>
</dbReference>
<proteinExistence type="predicted"/>
<dbReference type="Gene3D" id="3.40.30.10">
    <property type="entry name" value="Glutaredoxin"/>
    <property type="match status" value="1"/>
</dbReference>
<evidence type="ECO:0000313" key="2">
    <source>
        <dbReference type="EMBL" id="GAA4806507.1"/>
    </source>
</evidence>
<dbReference type="CDD" id="cd02947">
    <property type="entry name" value="TRX_family"/>
    <property type="match status" value="1"/>
</dbReference>
<reference evidence="3" key="1">
    <citation type="journal article" date="2019" name="Int. J. Syst. Evol. Microbiol.">
        <title>The Global Catalogue of Microorganisms (GCM) 10K type strain sequencing project: providing services to taxonomists for standard genome sequencing and annotation.</title>
        <authorList>
            <consortium name="The Broad Institute Genomics Platform"/>
            <consortium name="The Broad Institute Genome Sequencing Center for Infectious Disease"/>
            <person name="Wu L."/>
            <person name="Ma J."/>
        </authorList>
    </citation>
    <scope>NUCLEOTIDE SEQUENCE [LARGE SCALE GENOMIC DNA]</scope>
    <source>
        <strain evidence="3">JCM 18200</strain>
    </source>
</reference>
<comment type="caution">
    <text evidence="2">The sequence shown here is derived from an EMBL/GenBank/DDBJ whole genome shotgun (WGS) entry which is preliminary data.</text>
</comment>
<gene>
    <name evidence="2" type="ORF">GCM10023231_39640</name>
</gene>
<sequence>MVSEFLDNKGVTYEKVNPFENPEVAMQFRVRSVPTVIVTKGNEEVRRIIGFKPEELLAISALQ</sequence>
<dbReference type="Pfam" id="PF00085">
    <property type="entry name" value="Thioredoxin"/>
    <property type="match status" value="1"/>
</dbReference>
<accession>A0ABP9CBQ4</accession>
<evidence type="ECO:0000313" key="3">
    <source>
        <dbReference type="Proteomes" id="UP001501411"/>
    </source>
</evidence>
<feature type="domain" description="Thioredoxin" evidence="1">
    <location>
        <begin position="10"/>
        <end position="57"/>
    </location>
</feature>
<protein>
    <recommendedName>
        <fullName evidence="1">Thioredoxin domain-containing protein</fullName>
    </recommendedName>
</protein>
<keyword evidence="3" id="KW-1185">Reference proteome</keyword>
<dbReference type="SUPFAM" id="SSF52833">
    <property type="entry name" value="Thioredoxin-like"/>
    <property type="match status" value="1"/>
</dbReference>
<evidence type="ECO:0000259" key="1">
    <source>
        <dbReference type="Pfam" id="PF00085"/>
    </source>
</evidence>
<name>A0ABP9CBQ4_9SPHI</name>
<organism evidence="2 3">
    <name type="scientific">Olivibacter ginsenosidimutans</name>
    <dbReference type="NCBI Taxonomy" id="1176537"/>
    <lineage>
        <taxon>Bacteria</taxon>
        <taxon>Pseudomonadati</taxon>
        <taxon>Bacteroidota</taxon>
        <taxon>Sphingobacteriia</taxon>
        <taxon>Sphingobacteriales</taxon>
        <taxon>Sphingobacteriaceae</taxon>
        <taxon>Olivibacter</taxon>
    </lineage>
</organism>
<dbReference type="EMBL" id="BAABIQ010000044">
    <property type="protein sequence ID" value="GAA4806507.1"/>
    <property type="molecule type" value="Genomic_DNA"/>
</dbReference>
<dbReference type="InterPro" id="IPR013766">
    <property type="entry name" value="Thioredoxin_domain"/>
</dbReference>